<dbReference type="InterPro" id="IPR018247">
    <property type="entry name" value="EF_Hand_1_Ca_BS"/>
</dbReference>
<proteinExistence type="predicted"/>
<gene>
    <name evidence="9" type="ORF">CCMP2556_LOCUS204</name>
</gene>
<dbReference type="PANTHER" id="PTHR10037:SF62">
    <property type="entry name" value="SODIUM CHANNEL PROTEIN 60E"/>
    <property type="match status" value="1"/>
</dbReference>
<feature type="region of interest" description="Disordered" evidence="6">
    <location>
        <begin position="77"/>
        <end position="115"/>
    </location>
</feature>
<evidence type="ECO:0000256" key="2">
    <source>
        <dbReference type="ARBA" id="ARBA00022692"/>
    </source>
</evidence>
<feature type="transmembrane region" description="Helical" evidence="7">
    <location>
        <begin position="266"/>
        <end position="285"/>
    </location>
</feature>
<evidence type="ECO:0000313" key="9">
    <source>
        <dbReference type="EMBL" id="CAK8985634.1"/>
    </source>
</evidence>
<evidence type="ECO:0000256" key="6">
    <source>
        <dbReference type="SAM" id="MobiDB-lite"/>
    </source>
</evidence>
<dbReference type="EMBL" id="CAXAMN010000002">
    <property type="protein sequence ID" value="CAK8985634.1"/>
    <property type="molecule type" value="Genomic_DNA"/>
</dbReference>
<name>A0ABP0H5Y3_9DINO</name>
<reference evidence="9 10" key="1">
    <citation type="submission" date="2024-02" db="EMBL/GenBank/DDBJ databases">
        <authorList>
            <person name="Chen Y."/>
            <person name="Shah S."/>
            <person name="Dougan E. K."/>
            <person name="Thang M."/>
            <person name="Chan C."/>
        </authorList>
    </citation>
    <scope>NUCLEOTIDE SEQUENCE [LARGE SCALE GENOMIC DNA]</scope>
</reference>
<dbReference type="InterPro" id="IPR005821">
    <property type="entry name" value="Ion_trans_dom"/>
</dbReference>
<dbReference type="Gene3D" id="1.20.120.350">
    <property type="entry name" value="Voltage-gated potassium channels. Chain C"/>
    <property type="match status" value="1"/>
</dbReference>
<keyword evidence="2 7" id="KW-0812">Transmembrane</keyword>
<dbReference type="PROSITE" id="PS50222">
    <property type="entry name" value="EF_HAND_2"/>
    <property type="match status" value="1"/>
</dbReference>
<evidence type="ECO:0000256" key="3">
    <source>
        <dbReference type="ARBA" id="ARBA00022837"/>
    </source>
</evidence>
<feature type="domain" description="EF-hand" evidence="8">
    <location>
        <begin position="458"/>
        <end position="493"/>
    </location>
</feature>
<feature type="transmembrane region" description="Helical" evidence="7">
    <location>
        <begin position="333"/>
        <end position="356"/>
    </location>
</feature>
<keyword evidence="3" id="KW-0106">Calcium</keyword>
<feature type="transmembrane region" description="Helical" evidence="7">
    <location>
        <begin position="415"/>
        <end position="434"/>
    </location>
</feature>
<dbReference type="Pfam" id="PF00520">
    <property type="entry name" value="Ion_trans"/>
    <property type="match status" value="1"/>
</dbReference>
<dbReference type="Gene3D" id="1.10.238.10">
    <property type="entry name" value="EF-hand"/>
    <property type="match status" value="1"/>
</dbReference>
<feature type="compositionally biased region" description="Polar residues" evidence="6">
    <location>
        <begin position="79"/>
        <end position="105"/>
    </location>
</feature>
<dbReference type="InterPro" id="IPR011992">
    <property type="entry name" value="EF-hand-dom_pair"/>
</dbReference>
<dbReference type="InterPro" id="IPR027359">
    <property type="entry name" value="Volt_channel_dom_sf"/>
</dbReference>
<organism evidence="9 10">
    <name type="scientific">Durusdinium trenchii</name>
    <dbReference type="NCBI Taxonomy" id="1381693"/>
    <lineage>
        <taxon>Eukaryota</taxon>
        <taxon>Sar</taxon>
        <taxon>Alveolata</taxon>
        <taxon>Dinophyceae</taxon>
        <taxon>Suessiales</taxon>
        <taxon>Symbiodiniaceae</taxon>
        <taxon>Durusdinium</taxon>
    </lineage>
</organism>
<evidence type="ECO:0000256" key="1">
    <source>
        <dbReference type="ARBA" id="ARBA00004141"/>
    </source>
</evidence>
<dbReference type="Proteomes" id="UP001642484">
    <property type="component" value="Unassembled WGS sequence"/>
</dbReference>
<sequence>MEELMEPTGFHRLPRVQTLQPRLPEEHDSSVRFDVSVGDAPASEVESPRILSETFQNLMERLAHQHLAELSVARGLSRGPSTDAASARGSVTSPSPCAESLQSPGSAVEETGDARRRRRISQLMSQQHRKAPKMSASRIMKTFDESQLPQLPVETVDEGELVQHQPSTRLGLFREWLQSSHYEMCVAALLSVYVLWLGFELQVYGARTAVEIGLFPGALIPEANFSHWDVVIFPAADMCFTALFSIDVIVRVIVLRKTFWKVAMNYIDILVTLASFIEVIFFYVYTTPMAVNPMLFRLLRIGKLARAIRMVAMNSVLQSLQILTRCLVSSTTMLFWTFLLLTFFQCVAGLVAATLVRDALEDENLDLSVRIDVFRYYGTFTRTFLSMFEILFANWSPPCRVLVDNISEWFSVFFLIYRCLIGFAVLNVVNAVFVQQTMKIATSDEELAFKQKERELASYTRKVKNLFATMDQSGDGVINFEEFSKLVQSPMLQFLLSQLDLEYHDLLSLFEFLDNGDGEITLTEFLDGAAKLRGGAKALDIWRMETKIEVLFVEVLSALRGNVDVQEAFEEQGFRHVTFSTGNKRLTTVQQSSSKELALD</sequence>
<dbReference type="CDD" id="cd00051">
    <property type="entry name" value="EFh"/>
    <property type="match status" value="1"/>
</dbReference>
<dbReference type="InterPro" id="IPR002048">
    <property type="entry name" value="EF_hand_dom"/>
</dbReference>
<dbReference type="SMART" id="SM00054">
    <property type="entry name" value="EFh"/>
    <property type="match status" value="2"/>
</dbReference>
<comment type="subcellular location">
    <subcellularLocation>
        <location evidence="1">Membrane</location>
        <topology evidence="1">Multi-pass membrane protein</topology>
    </subcellularLocation>
</comment>
<dbReference type="PANTHER" id="PTHR10037">
    <property type="entry name" value="VOLTAGE-GATED CATION CHANNEL CALCIUM AND SODIUM"/>
    <property type="match status" value="1"/>
</dbReference>
<feature type="transmembrane region" description="Helical" evidence="7">
    <location>
        <begin position="231"/>
        <end position="254"/>
    </location>
</feature>
<feature type="transmembrane region" description="Helical" evidence="7">
    <location>
        <begin position="376"/>
        <end position="395"/>
    </location>
</feature>
<evidence type="ECO:0000313" key="10">
    <source>
        <dbReference type="Proteomes" id="UP001642484"/>
    </source>
</evidence>
<keyword evidence="5 7" id="KW-0472">Membrane</keyword>
<evidence type="ECO:0000256" key="5">
    <source>
        <dbReference type="ARBA" id="ARBA00023136"/>
    </source>
</evidence>
<protein>
    <recommendedName>
        <fullName evidence="8">EF-hand domain-containing protein</fullName>
    </recommendedName>
</protein>
<comment type="caution">
    <text evidence="9">The sequence shown here is derived from an EMBL/GenBank/DDBJ whole genome shotgun (WGS) entry which is preliminary data.</text>
</comment>
<evidence type="ECO:0000256" key="7">
    <source>
        <dbReference type="SAM" id="Phobius"/>
    </source>
</evidence>
<dbReference type="PROSITE" id="PS00018">
    <property type="entry name" value="EF_HAND_1"/>
    <property type="match status" value="1"/>
</dbReference>
<keyword evidence="4 7" id="KW-1133">Transmembrane helix</keyword>
<dbReference type="SUPFAM" id="SSF47473">
    <property type="entry name" value="EF-hand"/>
    <property type="match status" value="1"/>
</dbReference>
<dbReference type="Gene3D" id="1.10.287.70">
    <property type="match status" value="1"/>
</dbReference>
<keyword evidence="10" id="KW-1185">Reference proteome</keyword>
<accession>A0ABP0H5Y3</accession>
<evidence type="ECO:0000259" key="8">
    <source>
        <dbReference type="PROSITE" id="PS50222"/>
    </source>
</evidence>
<evidence type="ECO:0000256" key="4">
    <source>
        <dbReference type="ARBA" id="ARBA00022989"/>
    </source>
</evidence>
<dbReference type="InterPro" id="IPR043203">
    <property type="entry name" value="VGCC_Ca_Na"/>
</dbReference>